<dbReference type="GO" id="GO:0005049">
    <property type="term" value="F:nuclear export signal receptor activity"/>
    <property type="evidence" value="ECO:0007669"/>
    <property type="project" value="InterPro"/>
</dbReference>
<evidence type="ECO:0000256" key="5">
    <source>
        <dbReference type="ARBA" id="ARBA00022490"/>
    </source>
</evidence>
<evidence type="ECO:0000313" key="8">
    <source>
        <dbReference type="EnsemblMetazoa" id="AMEM001427-PA"/>
    </source>
</evidence>
<dbReference type="InterPro" id="IPR011989">
    <property type="entry name" value="ARM-like"/>
</dbReference>
<evidence type="ECO:0000256" key="7">
    <source>
        <dbReference type="ARBA" id="ARBA00023242"/>
    </source>
</evidence>
<comment type="similarity">
    <text evidence="3">Belongs to the exportin family.</text>
</comment>
<evidence type="ECO:0000256" key="3">
    <source>
        <dbReference type="ARBA" id="ARBA00009466"/>
    </source>
</evidence>
<dbReference type="AlphaFoldDB" id="A0A182UPI8"/>
<keyword evidence="4" id="KW-0813">Transport</keyword>
<dbReference type="STRING" id="30066.A0A182UPI8"/>
<comment type="subcellular location">
    <subcellularLocation>
        <location evidence="2">Cytoplasm</location>
    </subcellularLocation>
    <subcellularLocation>
        <location evidence="1">Nucleus</location>
    </subcellularLocation>
</comment>
<evidence type="ECO:0000256" key="1">
    <source>
        <dbReference type="ARBA" id="ARBA00004123"/>
    </source>
</evidence>
<protein>
    <recommendedName>
        <fullName evidence="10">Importin N-terminal domain-containing protein</fullName>
    </recommendedName>
</protein>
<dbReference type="Gene3D" id="1.25.10.10">
    <property type="entry name" value="Leucine-rich Repeat Variant"/>
    <property type="match status" value="1"/>
</dbReference>
<keyword evidence="7" id="KW-0539">Nucleus</keyword>
<reference evidence="8" key="1">
    <citation type="submission" date="2020-05" db="UniProtKB">
        <authorList>
            <consortium name="EnsemblMetazoa"/>
        </authorList>
    </citation>
    <scope>IDENTIFICATION</scope>
    <source>
        <strain evidence="8">MAF</strain>
    </source>
</reference>
<sequence length="1120" mass="127041">MFVLWKKKEVEGEGEKRKRILRPRLDWSLSHDAVGKMQQPSPSMLVEVESLLDRLYQGQVSNEEKQRIEQQLRQYRRTSFNWRYCLEHLDTFRNNQYLWYFAASTIEEMIRVTATWKQLDQSERQQVLHGLLRVMRSYPADVPPLQRDKVAHMLVQVVQKAGGSDPANSYGTFVEVAVELLRDKFQLGLALCRAIGDNVGRFASAPEDFAQTVQRHTPRIMHEVNRCCGLFAMMATGSPTGTPLDALPPDCKHRYCIQLMELVHQYFTWMRLDQLDAALIRNVAMLACAGDQKMTDAATGSVSALTELLHRNECMGVEPGRQLAEAIFSILVHVTQNSTDDFYQLRVCDLLRQYMKRGWPHGDLLLARGDEVLMMLFRFTVDCAKTELALYLADRVSLWKYVLSEPRIQLNPLLAQQLLGFLHSTLFLRNFPILEQFHTKELDANCTEMNLEHYHNQCYDLIIQLAQLLAPNQLEELMQSVLLSNGGHAGEGGNPYIEGMQLFRAMVEALRGNGLALGQYSENQIRFCMVDYAAASRLAVELTRAVYSRLAPVDKYVHEATVAHIQLLVELSGLLQPLLQLCKRMRHAKSVFSALTQLILETMHYIQLGPASNVHVAGLGQTERRISPIVSSEMLHAIVTELPRYLVDYQLPAADAGRWMEMVRGALELLDLFLSKALLGPSTSSLVLEQLSKCGGLAKLPHLDRATRGKAYWVVCGCLLQAEQEMMREQGAIAPASNNNNNPTNGLPSAMLNQYVGTIARGLVEFQPDQWAQSPGDVQNQMVRVLVGELRDLTDLLAYFETHSSSTMRNRLAHAMARPIEQMLAIFRGTSGSLMVAIDATGVELVDGLLDFCNQAVSALQSKLDMRQLQQVIDTLHQLFTAEERYGKYRLRSANTLLGMFRKLVPDPRNQSLMPVIVQVVLQQMLPAMADDTRFNRVEDSFTYEDVLVELYSLLNDLLHHRWQYFVVTNSMMSGEPDLRTILQPESFLAIMNAYGYVLTSHTHYPRVVRYVLKSLAMLDERRNLFRLPFFVERLMDDFIRSLLELALSNTGSLLLEQIAKTLHGISRVDPLRIRVVMFGLNLPTDTTTFNMLQAADDPPSFQAVIERMVKEANARASEL</sequence>
<dbReference type="PANTHER" id="PTHR21452:SF4">
    <property type="entry name" value="EXPORTIN-6"/>
    <property type="match status" value="1"/>
</dbReference>
<proteinExistence type="inferred from homology"/>
<dbReference type="Proteomes" id="UP000075903">
    <property type="component" value="Unassembled WGS sequence"/>
</dbReference>
<dbReference type="VEuPathDB" id="VectorBase:AMEM21_005461"/>
<dbReference type="GO" id="GO:0006611">
    <property type="term" value="P:protein export from nucleus"/>
    <property type="evidence" value="ECO:0007669"/>
    <property type="project" value="InterPro"/>
</dbReference>
<organism evidence="8 9">
    <name type="scientific">Anopheles merus</name>
    <name type="common">Mosquito</name>
    <dbReference type="NCBI Taxonomy" id="30066"/>
    <lineage>
        <taxon>Eukaryota</taxon>
        <taxon>Metazoa</taxon>
        <taxon>Ecdysozoa</taxon>
        <taxon>Arthropoda</taxon>
        <taxon>Hexapoda</taxon>
        <taxon>Insecta</taxon>
        <taxon>Pterygota</taxon>
        <taxon>Neoptera</taxon>
        <taxon>Endopterygota</taxon>
        <taxon>Diptera</taxon>
        <taxon>Nematocera</taxon>
        <taxon>Culicoidea</taxon>
        <taxon>Culicidae</taxon>
        <taxon>Anophelinae</taxon>
        <taxon>Anopheles</taxon>
    </lineage>
</organism>
<dbReference type="GO" id="GO:0005634">
    <property type="term" value="C:nucleus"/>
    <property type="evidence" value="ECO:0007669"/>
    <property type="project" value="UniProtKB-SubCell"/>
</dbReference>
<dbReference type="SUPFAM" id="SSF48371">
    <property type="entry name" value="ARM repeat"/>
    <property type="match status" value="2"/>
</dbReference>
<evidence type="ECO:0000313" key="9">
    <source>
        <dbReference type="Proteomes" id="UP000075903"/>
    </source>
</evidence>
<evidence type="ECO:0008006" key="10">
    <source>
        <dbReference type="Google" id="ProtNLM"/>
    </source>
</evidence>
<accession>A0A182UPI8</accession>
<keyword evidence="5" id="KW-0963">Cytoplasm</keyword>
<evidence type="ECO:0000256" key="4">
    <source>
        <dbReference type="ARBA" id="ARBA00022448"/>
    </source>
</evidence>
<dbReference type="EnsemblMetazoa" id="AMEM001427-RA">
    <property type="protein sequence ID" value="AMEM001427-PA"/>
    <property type="gene ID" value="AMEM001427"/>
</dbReference>
<keyword evidence="9" id="KW-1185">Reference proteome</keyword>
<dbReference type="GO" id="GO:0005737">
    <property type="term" value="C:cytoplasm"/>
    <property type="evidence" value="ECO:0007669"/>
    <property type="project" value="UniProtKB-SubCell"/>
</dbReference>
<name>A0A182UPI8_ANOME</name>
<dbReference type="VEuPathDB" id="VectorBase:AMEM001427"/>
<keyword evidence="6" id="KW-0653">Protein transport</keyword>
<dbReference type="InterPro" id="IPR040016">
    <property type="entry name" value="XPO6"/>
</dbReference>
<evidence type="ECO:0000256" key="2">
    <source>
        <dbReference type="ARBA" id="ARBA00004496"/>
    </source>
</evidence>
<evidence type="ECO:0000256" key="6">
    <source>
        <dbReference type="ARBA" id="ARBA00022927"/>
    </source>
</evidence>
<dbReference type="PANTHER" id="PTHR21452">
    <property type="entry name" value="EXPORTIN-6"/>
    <property type="match status" value="1"/>
</dbReference>
<dbReference type="InterPro" id="IPR016024">
    <property type="entry name" value="ARM-type_fold"/>
</dbReference>